<dbReference type="Gene3D" id="3.90.1310.10">
    <property type="entry name" value="Penicillin-binding protein 2a (Domain 2)"/>
    <property type="match status" value="1"/>
</dbReference>
<evidence type="ECO:0000259" key="1">
    <source>
        <dbReference type="Pfam" id="PF00905"/>
    </source>
</evidence>
<evidence type="ECO:0000313" key="2">
    <source>
        <dbReference type="EMBL" id="WOC32766.1"/>
    </source>
</evidence>
<dbReference type="GO" id="GO:0008658">
    <property type="term" value="F:penicillin binding"/>
    <property type="evidence" value="ECO:0007669"/>
    <property type="project" value="InterPro"/>
</dbReference>
<dbReference type="GO" id="GO:0071555">
    <property type="term" value="P:cell wall organization"/>
    <property type="evidence" value="ECO:0007669"/>
    <property type="project" value="TreeGrafter"/>
</dbReference>
<dbReference type="GO" id="GO:0071972">
    <property type="term" value="F:peptidoglycan L,D-transpeptidase activity"/>
    <property type="evidence" value="ECO:0007669"/>
    <property type="project" value="TreeGrafter"/>
</dbReference>
<feature type="domain" description="Penicillin-binding protein transpeptidase" evidence="1">
    <location>
        <begin position="149"/>
        <end position="455"/>
    </location>
</feature>
<dbReference type="GO" id="GO:0005886">
    <property type="term" value="C:plasma membrane"/>
    <property type="evidence" value="ECO:0007669"/>
    <property type="project" value="TreeGrafter"/>
</dbReference>
<sequence length="463" mass="49511">MKTTGKRSLFLFFFLLLFAGGMCFFLFEYVTDGGQWAMQPYNAHLSGTSTTANGSVVDRHGLKLLTTNNGKRTYSDDETVRKSTLHLVGDSAGNISTGVQNAFKTELTGYNIVTGLTDIKTTKQGGSIRLTVDADLNKLAYRKLAGRKGAAIVTNWKTGEVLCLVSTPTFDPANPPSDLKTNESAYQGVYVNKALTGQLTPGSIFKIITSAAAIQNISNLDSRTFHCNGSVIVDGNAITCANGEKHGTIDFQHALADSCNVTFAQLAIEMGKNKMTAAANSLGLNESFNIDTLTVPKSNYNVANASDNQLGWSGVGQYTDQVSPAYMVRLLGAIANGGTPQELRIIKSVTGDLTSPNKFGTPKLGRQLMTTDVASRLKNYLRGDVKISYGDDFFGDMKQMCAKTGTAELGGEKGNNGWMVGFSADESTPYAFAVVVQNTDEFGINAAGPIARALLNEAVDNHD</sequence>
<dbReference type="Proteomes" id="UP001300604">
    <property type="component" value="Chromosome"/>
</dbReference>
<name>A0AA97DC81_9FIRM</name>
<dbReference type="RefSeq" id="WP_275845719.1">
    <property type="nucleotide sequence ID" value="NZ_CP135996.1"/>
</dbReference>
<dbReference type="EMBL" id="CP135996">
    <property type="protein sequence ID" value="WOC32766.1"/>
    <property type="molecule type" value="Genomic_DNA"/>
</dbReference>
<organism evidence="2 3">
    <name type="scientific">Caproicibacterium argilliputei</name>
    <dbReference type="NCBI Taxonomy" id="3030016"/>
    <lineage>
        <taxon>Bacteria</taxon>
        <taxon>Bacillati</taxon>
        <taxon>Bacillota</taxon>
        <taxon>Clostridia</taxon>
        <taxon>Eubacteriales</taxon>
        <taxon>Oscillospiraceae</taxon>
        <taxon>Caproicibacterium</taxon>
    </lineage>
</organism>
<dbReference type="KEGG" id="carl:PXC00_02515"/>
<reference evidence="2 3" key="1">
    <citation type="submission" date="2024-06" db="EMBL/GenBank/DDBJ databases">
        <title>Caproicibacterium argilliputei sp. nov, a novel caproic acid producing anaerobic bacterium isolated from pit mud.</title>
        <authorList>
            <person name="Xia S."/>
        </authorList>
    </citation>
    <scope>NUCLEOTIDE SEQUENCE [LARGE SCALE GENOMIC DNA]</scope>
    <source>
        <strain evidence="2 3">ZCY20-5</strain>
    </source>
</reference>
<keyword evidence="3" id="KW-1185">Reference proteome</keyword>
<dbReference type="InterPro" id="IPR012338">
    <property type="entry name" value="Beta-lactam/transpept-like"/>
</dbReference>
<accession>A0AA97DC81</accession>
<evidence type="ECO:0000313" key="3">
    <source>
        <dbReference type="Proteomes" id="UP001300604"/>
    </source>
</evidence>
<dbReference type="SUPFAM" id="SSF56601">
    <property type="entry name" value="beta-lactamase/transpeptidase-like"/>
    <property type="match status" value="1"/>
</dbReference>
<protein>
    <submittedName>
        <fullName evidence="2">Penicillin-binding transpeptidase domain-containing protein</fullName>
    </submittedName>
</protein>
<dbReference type="InterPro" id="IPR001460">
    <property type="entry name" value="PCN-bd_Tpept"/>
</dbReference>
<dbReference type="InterPro" id="IPR050515">
    <property type="entry name" value="Beta-lactam/transpept"/>
</dbReference>
<gene>
    <name evidence="2" type="ORF">PXC00_02515</name>
</gene>
<reference evidence="3" key="3">
    <citation type="submission" date="2024-06" db="EMBL/GenBank/DDBJ databases">
        <authorList>
            <person name="Zeng C."/>
        </authorList>
    </citation>
    <scope>NUCLEOTIDE SEQUENCE [LARGE SCALE GENOMIC DNA]</scope>
    <source>
        <strain evidence="3">ZCY20-5</strain>
    </source>
</reference>
<dbReference type="PANTHER" id="PTHR30627">
    <property type="entry name" value="PEPTIDOGLYCAN D,D-TRANSPEPTIDASE"/>
    <property type="match status" value="1"/>
</dbReference>
<dbReference type="PANTHER" id="PTHR30627:SF24">
    <property type="entry name" value="PENICILLIN-BINDING PROTEIN 4B"/>
    <property type="match status" value="1"/>
</dbReference>
<proteinExistence type="predicted"/>
<reference evidence="3" key="2">
    <citation type="submission" date="2024-06" db="EMBL/GenBank/DDBJ databases">
        <title>Caproicibacterium argilliputei sp. nov, a novel caproic acid producing anaerobic bacterium isolated from pit mud.</title>
        <authorList>
            <person name="Zeng C."/>
        </authorList>
    </citation>
    <scope>NUCLEOTIDE SEQUENCE [LARGE SCALE GENOMIC DNA]</scope>
    <source>
        <strain evidence="3">ZCY20-5</strain>
    </source>
</reference>
<dbReference type="Pfam" id="PF00905">
    <property type="entry name" value="Transpeptidase"/>
    <property type="match status" value="1"/>
</dbReference>
<dbReference type="AlphaFoldDB" id="A0AA97DC81"/>
<dbReference type="Gene3D" id="3.40.710.10">
    <property type="entry name" value="DD-peptidase/beta-lactamase superfamily"/>
    <property type="match status" value="1"/>
</dbReference>